<accession>A0A0D0E0N7</accession>
<dbReference type="Pfam" id="PF01636">
    <property type="entry name" value="APH"/>
    <property type="match status" value="1"/>
</dbReference>
<keyword evidence="3" id="KW-1185">Reference proteome</keyword>
<evidence type="ECO:0000313" key="3">
    <source>
        <dbReference type="Proteomes" id="UP000054538"/>
    </source>
</evidence>
<dbReference type="Gene3D" id="3.90.1200.10">
    <property type="match status" value="1"/>
</dbReference>
<dbReference type="InterPro" id="IPR051678">
    <property type="entry name" value="AGP_Transferase"/>
</dbReference>
<gene>
    <name evidence="2" type="ORF">PAXRUDRAFT_831751</name>
</gene>
<evidence type="ECO:0000259" key="1">
    <source>
        <dbReference type="Pfam" id="PF01636"/>
    </source>
</evidence>
<sequence length="350" mass="40183">MSHLPNAGFPPDFFQNSLAVSPTVTPLALYPHFDPPLTPWRPSSYPRWFCSVFRPGDTPSRSPFDFEGEKPQCYSLHATAIEMESPLFSPGELPDLVHAHKQPSDPDWLRVYKISPDTIVKEHLSLDEAITEALNLSMIGTMTTIPVPKLRQIARHRKGSYLIMEYIEGETLDTAWSRLTLFAKLHIAWTLRGYVRQLRRLRRTVPGTLNGAPSIGCLFTEYGAGPFASYHDFTAWYNHKLDVSQRMKKAPIDAPRFDTSWPVVFTHMDLCPRNILLARDGTLYVLDWQRSGFYPAWFEYIAMLSDVHFKSPLWDLLTPWISHTVFSPTRKRILEYSRNIGWALTMGPLM</sequence>
<name>A0A0D0E0N7_9AGAM</name>
<dbReference type="AlphaFoldDB" id="A0A0D0E0N7"/>
<dbReference type="InterPro" id="IPR002575">
    <property type="entry name" value="Aminoglycoside_PTrfase"/>
</dbReference>
<evidence type="ECO:0000313" key="2">
    <source>
        <dbReference type="EMBL" id="KIK89805.1"/>
    </source>
</evidence>
<reference evidence="2 3" key="1">
    <citation type="submission" date="2014-04" db="EMBL/GenBank/DDBJ databases">
        <authorList>
            <consortium name="DOE Joint Genome Institute"/>
            <person name="Kuo A."/>
            <person name="Kohler A."/>
            <person name="Jargeat P."/>
            <person name="Nagy L.G."/>
            <person name="Floudas D."/>
            <person name="Copeland A."/>
            <person name="Barry K.W."/>
            <person name="Cichocki N."/>
            <person name="Veneault-Fourrey C."/>
            <person name="LaButti K."/>
            <person name="Lindquist E.A."/>
            <person name="Lipzen A."/>
            <person name="Lundell T."/>
            <person name="Morin E."/>
            <person name="Murat C."/>
            <person name="Sun H."/>
            <person name="Tunlid A."/>
            <person name="Henrissat B."/>
            <person name="Grigoriev I.V."/>
            <person name="Hibbett D.S."/>
            <person name="Martin F."/>
            <person name="Nordberg H.P."/>
            <person name="Cantor M.N."/>
            <person name="Hua S.X."/>
        </authorList>
    </citation>
    <scope>NUCLEOTIDE SEQUENCE [LARGE SCALE GENOMIC DNA]</scope>
    <source>
        <strain evidence="2 3">Ve08.2h10</strain>
    </source>
</reference>
<dbReference type="STRING" id="930991.A0A0D0E0N7"/>
<dbReference type="InParanoid" id="A0A0D0E0N7"/>
<dbReference type="Proteomes" id="UP000054538">
    <property type="component" value="Unassembled WGS sequence"/>
</dbReference>
<reference evidence="3" key="2">
    <citation type="submission" date="2015-01" db="EMBL/GenBank/DDBJ databases">
        <title>Evolutionary Origins and Diversification of the Mycorrhizal Mutualists.</title>
        <authorList>
            <consortium name="DOE Joint Genome Institute"/>
            <consortium name="Mycorrhizal Genomics Consortium"/>
            <person name="Kohler A."/>
            <person name="Kuo A."/>
            <person name="Nagy L.G."/>
            <person name="Floudas D."/>
            <person name="Copeland A."/>
            <person name="Barry K.W."/>
            <person name="Cichocki N."/>
            <person name="Veneault-Fourrey C."/>
            <person name="LaButti K."/>
            <person name="Lindquist E.A."/>
            <person name="Lipzen A."/>
            <person name="Lundell T."/>
            <person name="Morin E."/>
            <person name="Murat C."/>
            <person name="Riley R."/>
            <person name="Ohm R."/>
            <person name="Sun H."/>
            <person name="Tunlid A."/>
            <person name="Henrissat B."/>
            <person name="Grigoriev I.V."/>
            <person name="Hibbett D.S."/>
            <person name="Martin F."/>
        </authorList>
    </citation>
    <scope>NUCLEOTIDE SEQUENCE [LARGE SCALE GENOMIC DNA]</scope>
    <source>
        <strain evidence="3">Ve08.2h10</strain>
    </source>
</reference>
<dbReference type="PANTHER" id="PTHR21310:SF39">
    <property type="entry name" value="AMINOGLYCOSIDE PHOSPHOTRANSFERASE DOMAIN-CONTAINING PROTEIN"/>
    <property type="match status" value="1"/>
</dbReference>
<dbReference type="PANTHER" id="PTHR21310">
    <property type="entry name" value="AMINOGLYCOSIDE PHOSPHOTRANSFERASE-RELATED-RELATED"/>
    <property type="match status" value="1"/>
</dbReference>
<feature type="domain" description="Aminoglycoside phosphotransferase" evidence="1">
    <location>
        <begin position="145"/>
        <end position="306"/>
    </location>
</feature>
<dbReference type="OrthoDB" id="4177236at2759"/>
<organism evidence="2 3">
    <name type="scientific">Paxillus rubicundulus Ve08.2h10</name>
    <dbReference type="NCBI Taxonomy" id="930991"/>
    <lineage>
        <taxon>Eukaryota</taxon>
        <taxon>Fungi</taxon>
        <taxon>Dikarya</taxon>
        <taxon>Basidiomycota</taxon>
        <taxon>Agaricomycotina</taxon>
        <taxon>Agaricomycetes</taxon>
        <taxon>Agaricomycetidae</taxon>
        <taxon>Boletales</taxon>
        <taxon>Paxilineae</taxon>
        <taxon>Paxillaceae</taxon>
        <taxon>Paxillus</taxon>
    </lineage>
</organism>
<dbReference type="EMBL" id="KN825527">
    <property type="protein sequence ID" value="KIK89805.1"/>
    <property type="molecule type" value="Genomic_DNA"/>
</dbReference>
<protein>
    <recommendedName>
        <fullName evidence="1">Aminoglycoside phosphotransferase domain-containing protein</fullName>
    </recommendedName>
</protein>
<dbReference type="SUPFAM" id="SSF56112">
    <property type="entry name" value="Protein kinase-like (PK-like)"/>
    <property type="match status" value="1"/>
</dbReference>
<dbReference type="InterPro" id="IPR011009">
    <property type="entry name" value="Kinase-like_dom_sf"/>
</dbReference>
<proteinExistence type="predicted"/>
<dbReference type="HOGENOM" id="CLU_021768_2_0_1"/>